<dbReference type="InterPro" id="IPR010920">
    <property type="entry name" value="LSM_dom_sf"/>
</dbReference>
<gene>
    <name evidence="7" type="ORF">BJBARM4_0655</name>
</gene>
<dbReference type="Gene3D" id="2.30.30.60">
    <property type="match status" value="1"/>
</dbReference>
<evidence type="ECO:0000256" key="5">
    <source>
        <dbReference type="SAM" id="Phobius"/>
    </source>
</evidence>
<dbReference type="InterPro" id="IPR023408">
    <property type="entry name" value="MscS_beta-dom_sf"/>
</dbReference>
<dbReference type="Proteomes" id="UP000009375">
    <property type="component" value="Unassembled WGS sequence"/>
</dbReference>
<reference evidence="7 8" key="1">
    <citation type="journal article" date="2010" name="Proc. Natl. Acad. Sci. U.S.A.">
        <title>Enigmatic, ultrasmall, uncultivated Archaea.</title>
        <authorList>
            <person name="Baker B.J."/>
            <person name="Comolli L.R."/>
            <person name="Dick G.J."/>
            <person name="Hauser L.J."/>
            <person name="Hyatt D."/>
            <person name="Dill B.D."/>
            <person name="Land M.L."/>
            <person name="Verberkmoes N.C."/>
            <person name="Hettich R.L."/>
            <person name="Banfield J.F."/>
        </authorList>
    </citation>
    <scope>NUCLEOTIDE SEQUENCE [LARGE SCALE GENOMIC DNA]</scope>
</reference>
<protein>
    <submittedName>
        <fullName evidence="7">MscS Mechanosensitive ion channel</fullName>
    </submittedName>
</protein>
<dbReference type="Pfam" id="PF00924">
    <property type="entry name" value="MS_channel_2nd"/>
    <property type="match status" value="1"/>
</dbReference>
<feature type="transmembrane region" description="Helical" evidence="5">
    <location>
        <begin position="78"/>
        <end position="103"/>
    </location>
</feature>
<keyword evidence="4 5" id="KW-0472">Membrane</keyword>
<feature type="transmembrane region" description="Helical" evidence="5">
    <location>
        <begin position="48"/>
        <end position="66"/>
    </location>
</feature>
<feature type="transmembrane region" description="Helical" evidence="5">
    <location>
        <begin position="6"/>
        <end position="28"/>
    </location>
</feature>
<evidence type="ECO:0000313" key="8">
    <source>
        <dbReference type="Proteomes" id="UP000009375"/>
    </source>
</evidence>
<dbReference type="SUPFAM" id="SSF50182">
    <property type="entry name" value="Sm-like ribonucleoproteins"/>
    <property type="match status" value="1"/>
</dbReference>
<dbReference type="GO" id="GO:0016020">
    <property type="term" value="C:membrane"/>
    <property type="evidence" value="ECO:0007669"/>
    <property type="project" value="UniProtKB-SubCell"/>
</dbReference>
<evidence type="ECO:0000256" key="2">
    <source>
        <dbReference type="ARBA" id="ARBA00022692"/>
    </source>
</evidence>
<keyword evidence="3 5" id="KW-1133">Transmembrane helix</keyword>
<organism evidence="7 8">
    <name type="scientific">Candidatus Parvarchaeum acidiphilum ARMAN-4</name>
    <dbReference type="NCBI Taxonomy" id="662760"/>
    <lineage>
        <taxon>Archaea</taxon>
        <taxon>Candidatus Parvarchaeota</taxon>
        <taxon>Candidatus Parvarchaeum</taxon>
    </lineage>
</organism>
<dbReference type="PANTHER" id="PTHR30566:SF5">
    <property type="entry name" value="MECHANOSENSITIVE ION CHANNEL PROTEIN 1, MITOCHONDRIAL-RELATED"/>
    <property type="match status" value="1"/>
</dbReference>
<evidence type="ECO:0000256" key="3">
    <source>
        <dbReference type="ARBA" id="ARBA00022989"/>
    </source>
</evidence>
<evidence type="ECO:0000259" key="6">
    <source>
        <dbReference type="Pfam" id="PF00924"/>
    </source>
</evidence>
<feature type="domain" description="Mechanosensitive ion channel MscS" evidence="6">
    <location>
        <begin position="90"/>
        <end position="165"/>
    </location>
</feature>
<accession>D2EFX4</accession>
<proteinExistence type="predicted"/>
<dbReference type="GO" id="GO:0055085">
    <property type="term" value="P:transmembrane transport"/>
    <property type="evidence" value="ECO:0007669"/>
    <property type="project" value="InterPro"/>
</dbReference>
<evidence type="ECO:0000256" key="1">
    <source>
        <dbReference type="ARBA" id="ARBA00004370"/>
    </source>
</evidence>
<sequence>MFVIPLYIIYIVSEIVILILISYSIYYLFSKLISKISDIKQRYNLKKLLAGILIFIDFVIILSMLVNNSSIVALSAGLFSAGIAFSLRDPLTSLLAWVIILFMKPIKVGDRIKIGTEEGDIIDINMFFITLMEINDWVEGDLYTGRIVEIPNNQIMRSDVINFSKSFDYIWDNITIPILFNSDYKKIAKEIKNIANTKTKVFLKAQ</sequence>
<dbReference type="AlphaFoldDB" id="D2EFX4"/>
<keyword evidence="2 5" id="KW-0812">Transmembrane</keyword>
<dbReference type="InterPro" id="IPR006685">
    <property type="entry name" value="MscS_channel_2nd"/>
</dbReference>
<evidence type="ECO:0000256" key="4">
    <source>
        <dbReference type="ARBA" id="ARBA00023136"/>
    </source>
</evidence>
<dbReference type="EMBL" id="GG730050">
    <property type="protein sequence ID" value="EEZ92714.1"/>
    <property type="molecule type" value="Genomic_DNA"/>
</dbReference>
<comment type="subcellular location">
    <subcellularLocation>
        <location evidence="1">Membrane</location>
    </subcellularLocation>
</comment>
<dbReference type="PANTHER" id="PTHR30566">
    <property type="entry name" value="YNAI-RELATED MECHANOSENSITIVE ION CHANNEL"/>
    <property type="match status" value="1"/>
</dbReference>
<name>D2EFX4_PARA4</name>
<evidence type="ECO:0000313" key="7">
    <source>
        <dbReference type="EMBL" id="EEZ92714.1"/>
    </source>
</evidence>